<accession>A0ABW4CH05</accession>
<reference evidence="3" key="1">
    <citation type="journal article" date="2019" name="Int. J. Syst. Evol. Microbiol.">
        <title>The Global Catalogue of Microorganisms (GCM) 10K type strain sequencing project: providing services to taxonomists for standard genome sequencing and annotation.</title>
        <authorList>
            <consortium name="The Broad Institute Genomics Platform"/>
            <consortium name="The Broad Institute Genome Sequencing Center for Infectious Disease"/>
            <person name="Wu L."/>
            <person name="Ma J."/>
        </authorList>
    </citation>
    <scope>NUCLEOTIDE SEQUENCE [LARGE SCALE GENOMIC DNA]</scope>
    <source>
        <strain evidence="3">CCM 8980</strain>
    </source>
</reference>
<keyword evidence="3" id="KW-1185">Reference proteome</keyword>
<dbReference type="Proteomes" id="UP001597196">
    <property type="component" value="Unassembled WGS sequence"/>
</dbReference>
<proteinExistence type="predicted"/>
<gene>
    <name evidence="2" type="ORF">ACFQ4P_06215</name>
</gene>
<evidence type="ECO:0000256" key="1">
    <source>
        <dbReference type="SAM" id="MobiDB-lite"/>
    </source>
</evidence>
<protein>
    <submittedName>
        <fullName evidence="2">YtxH domain-containing protein</fullName>
    </submittedName>
</protein>
<feature type="compositionally biased region" description="Low complexity" evidence="1">
    <location>
        <begin position="107"/>
        <end position="117"/>
    </location>
</feature>
<evidence type="ECO:0000313" key="3">
    <source>
        <dbReference type="Proteomes" id="UP001597196"/>
    </source>
</evidence>
<feature type="region of interest" description="Disordered" evidence="1">
    <location>
        <begin position="106"/>
        <end position="132"/>
    </location>
</feature>
<organism evidence="2 3">
    <name type="scientific">Lacticaseibacillus mingshuiensis</name>
    <dbReference type="NCBI Taxonomy" id="2799574"/>
    <lineage>
        <taxon>Bacteria</taxon>
        <taxon>Bacillati</taxon>
        <taxon>Bacillota</taxon>
        <taxon>Bacilli</taxon>
        <taxon>Lactobacillales</taxon>
        <taxon>Lactobacillaceae</taxon>
        <taxon>Lacticaseibacillus</taxon>
    </lineage>
</organism>
<sequence>MAKFGKGFLLGAVAGTLFALLTAKKSGPDRQRAIADYVDDVTSATGDMQHATTRLGNAIKDLQRELKETLQPALKDISDDVTDFQFQAEGATAAMQEHLDAIEAATAPLSDLTASDDAATDKSDGASSEKTA</sequence>
<dbReference type="InterPro" id="IPR024623">
    <property type="entry name" value="YtxH"/>
</dbReference>
<dbReference type="RefSeq" id="WP_203628052.1">
    <property type="nucleotide sequence ID" value="NZ_BOLQ01000017.1"/>
</dbReference>
<dbReference type="Pfam" id="PF12732">
    <property type="entry name" value="YtxH"/>
    <property type="match status" value="1"/>
</dbReference>
<evidence type="ECO:0000313" key="2">
    <source>
        <dbReference type="EMBL" id="MFD1429838.1"/>
    </source>
</evidence>
<comment type="caution">
    <text evidence="2">The sequence shown here is derived from an EMBL/GenBank/DDBJ whole genome shotgun (WGS) entry which is preliminary data.</text>
</comment>
<name>A0ABW4CH05_9LACO</name>
<dbReference type="EMBL" id="JBHTOC010000008">
    <property type="protein sequence ID" value="MFD1429838.1"/>
    <property type="molecule type" value="Genomic_DNA"/>
</dbReference>